<gene>
    <name evidence="2" type="ORF">WMY93_025755</name>
</gene>
<accession>A0AAW0MX75</accession>
<sequence length="130" mass="14731">MARAKRIPSPREKERKKEKKERKEKKRVYTTAISFVRSRCDYVSLLDNFTEEMCIIVEAVALGVMTRGDSGTLTVPGQCMSERLWHRQWGVHGEQQATHNVFGTSSTLDGPFLFPLCVLSTGMARPLSRA</sequence>
<keyword evidence="3" id="KW-1185">Reference proteome</keyword>
<evidence type="ECO:0000313" key="3">
    <source>
        <dbReference type="Proteomes" id="UP001460270"/>
    </source>
</evidence>
<protein>
    <submittedName>
        <fullName evidence="2">Uncharacterized protein</fullName>
    </submittedName>
</protein>
<evidence type="ECO:0000256" key="1">
    <source>
        <dbReference type="SAM" id="MobiDB-lite"/>
    </source>
</evidence>
<proteinExistence type="predicted"/>
<feature type="compositionally biased region" description="Basic residues" evidence="1">
    <location>
        <begin position="16"/>
        <end position="25"/>
    </location>
</feature>
<name>A0AAW0MX75_9GOBI</name>
<feature type="region of interest" description="Disordered" evidence="1">
    <location>
        <begin position="1"/>
        <end position="25"/>
    </location>
</feature>
<comment type="caution">
    <text evidence="2">The sequence shown here is derived from an EMBL/GenBank/DDBJ whole genome shotgun (WGS) entry which is preliminary data.</text>
</comment>
<dbReference type="EMBL" id="JBBPFD010000019">
    <property type="protein sequence ID" value="KAK7886134.1"/>
    <property type="molecule type" value="Genomic_DNA"/>
</dbReference>
<evidence type="ECO:0000313" key="2">
    <source>
        <dbReference type="EMBL" id="KAK7886134.1"/>
    </source>
</evidence>
<dbReference type="AlphaFoldDB" id="A0AAW0MX75"/>
<organism evidence="2 3">
    <name type="scientific">Mugilogobius chulae</name>
    <name type="common">yellowstripe goby</name>
    <dbReference type="NCBI Taxonomy" id="88201"/>
    <lineage>
        <taxon>Eukaryota</taxon>
        <taxon>Metazoa</taxon>
        <taxon>Chordata</taxon>
        <taxon>Craniata</taxon>
        <taxon>Vertebrata</taxon>
        <taxon>Euteleostomi</taxon>
        <taxon>Actinopterygii</taxon>
        <taxon>Neopterygii</taxon>
        <taxon>Teleostei</taxon>
        <taxon>Neoteleostei</taxon>
        <taxon>Acanthomorphata</taxon>
        <taxon>Gobiaria</taxon>
        <taxon>Gobiiformes</taxon>
        <taxon>Gobioidei</taxon>
        <taxon>Gobiidae</taxon>
        <taxon>Gobionellinae</taxon>
        <taxon>Mugilogobius</taxon>
    </lineage>
</organism>
<dbReference type="Proteomes" id="UP001460270">
    <property type="component" value="Unassembled WGS sequence"/>
</dbReference>
<reference evidence="3" key="1">
    <citation type="submission" date="2024-04" db="EMBL/GenBank/DDBJ databases">
        <title>Salinicola lusitanus LLJ914,a marine bacterium isolated from the Okinawa Trough.</title>
        <authorList>
            <person name="Li J."/>
        </authorList>
    </citation>
    <scope>NUCLEOTIDE SEQUENCE [LARGE SCALE GENOMIC DNA]</scope>
</reference>